<keyword evidence="4" id="KW-1185">Reference proteome</keyword>
<evidence type="ECO:0000256" key="2">
    <source>
        <dbReference type="SAM" id="Phobius"/>
    </source>
</evidence>
<dbReference type="EMBL" id="CP012332">
    <property type="protein sequence ID" value="AKU90262.1"/>
    <property type="molecule type" value="Genomic_DNA"/>
</dbReference>
<evidence type="ECO:0000313" key="4">
    <source>
        <dbReference type="Proteomes" id="UP000055590"/>
    </source>
</evidence>
<organism evidence="3 4">
    <name type="scientific">Vulgatibacter incomptus</name>
    <dbReference type="NCBI Taxonomy" id="1391653"/>
    <lineage>
        <taxon>Bacteria</taxon>
        <taxon>Pseudomonadati</taxon>
        <taxon>Myxococcota</taxon>
        <taxon>Myxococcia</taxon>
        <taxon>Myxococcales</taxon>
        <taxon>Cystobacterineae</taxon>
        <taxon>Vulgatibacteraceae</taxon>
        <taxon>Vulgatibacter</taxon>
    </lineage>
</organism>
<dbReference type="Proteomes" id="UP000055590">
    <property type="component" value="Chromosome"/>
</dbReference>
<keyword evidence="2" id="KW-1133">Transmembrane helix</keyword>
<feature type="region of interest" description="Disordered" evidence="1">
    <location>
        <begin position="92"/>
        <end position="111"/>
    </location>
</feature>
<evidence type="ECO:0000256" key="1">
    <source>
        <dbReference type="SAM" id="MobiDB-lite"/>
    </source>
</evidence>
<feature type="transmembrane region" description="Helical" evidence="2">
    <location>
        <begin position="52"/>
        <end position="74"/>
    </location>
</feature>
<evidence type="ECO:0008006" key="5">
    <source>
        <dbReference type="Google" id="ProtNLM"/>
    </source>
</evidence>
<protein>
    <recommendedName>
        <fullName evidence="5">YtxH domain-containing protein</fullName>
    </recommendedName>
</protein>
<evidence type="ECO:0000313" key="3">
    <source>
        <dbReference type="EMBL" id="AKU90262.1"/>
    </source>
</evidence>
<keyword evidence="2" id="KW-0472">Membrane</keyword>
<dbReference type="RefSeq" id="WP_050724734.1">
    <property type="nucleotide sequence ID" value="NZ_CP012332.1"/>
</dbReference>
<dbReference type="AlphaFoldDB" id="A0A0K1P9T7"/>
<dbReference type="KEGG" id="vin:AKJ08_0649"/>
<accession>A0A0K1P9T7</accession>
<sequence>MNWSMDSKELRKNANQLRRDVGRRFRSLPSYDLDDALELVGLRRAPRPALRFFSGLGLILGGVAVGVVAGMLLAPRRGRELRKEISQTALSGVRSGAAGPSVRMQGAHSQQ</sequence>
<gene>
    <name evidence="3" type="ORF">AKJ08_0649</name>
</gene>
<keyword evidence="2" id="KW-0812">Transmembrane</keyword>
<reference evidence="3 4" key="1">
    <citation type="submission" date="2015-08" db="EMBL/GenBank/DDBJ databases">
        <authorList>
            <person name="Babu N.S."/>
            <person name="Beckwith C.J."/>
            <person name="Beseler K.G."/>
            <person name="Brison A."/>
            <person name="Carone J.V."/>
            <person name="Caskin T.P."/>
            <person name="Diamond M."/>
            <person name="Durham M.E."/>
            <person name="Foxe J.M."/>
            <person name="Go M."/>
            <person name="Henderson B.A."/>
            <person name="Jones I.B."/>
            <person name="McGettigan J.A."/>
            <person name="Micheletti S.J."/>
            <person name="Nasrallah M.E."/>
            <person name="Ortiz D."/>
            <person name="Piller C.R."/>
            <person name="Privatt S.R."/>
            <person name="Schneider S.L."/>
            <person name="Sharp S."/>
            <person name="Smith T.C."/>
            <person name="Stanton J.D."/>
            <person name="Ullery H.E."/>
            <person name="Wilson R.J."/>
            <person name="Serrano M.G."/>
            <person name="Buck G."/>
            <person name="Lee V."/>
            <person name="Wang Y."/>
            <person name="Carvalho R."/>
            <person name="Voegtly L."/>
            <person name="Shi R."/>
            <person name="Duckworth R."/>
            <person name="Johnson A."/>
            <person name="Loviza R."/>
            <person name="Walstead R."/>
            <person name="Shah Z."/>
            <person name="Kiflezghi M."/>
            <person name="Wade K."/>
            <person name="Ball S.L."/>
            <person name="Bradley K.W."/>
            <person name="Asai D.J."/>
            <person name="Bowman C.A."/>
            <person name="Russell D.A."/>
            <person name="Pope W.H."/>
            <person name="Jacobs-Sera D."/>
            <person name="Hendrix R.W."/>
            <person name="Hatfull G.F."/>
        </authorList>
    </citation>
    <scope>NUCLEOTIDE SEQUENCE [LARGE SCALE GENOMIC DNA]</scope>
    <source>
        <strain evidence="3 4">DSM 27710</strain>
    </source>
</reference>
<name>A0A0K1P9T7_9BACT</name>
<proteinExistence type="predicted"/>